<sequence length="457" mass="49746">MSLEDGEYELDISVLLQNTSTSDTHSSSSSNHGNHDNSENIAIRYGFIPDSMDQSKPLKLYQRDQTCILKAASTEGPSKPIFFEGIPQRYHRSSTNGSSSSSASATSSNSSNNDSFYLTFGGEGTGNVVHLKKLESTIRFNKSRNAVKIQKQVNEWEKEYERRPVSKTSKLKNGGNGNNGSLSLHSSLDEPMTLHLPNMSSSRSTPPIRSTPTTSPLRKPPSMKKSTSKSSTTSSGKTLAAAPARKVSSKRPPVSSIGTPEIKPELNTEPIISESDFEDLEMEDTKVNDFPVIEFESDDEPKPKSKPKTAAKKPTKPKTTKPKKQTKSKKSITSDNPDKSMELDDEFKDLEDQLQEVLEEDVPVEESPAPSSIKNSPAIEVTLKNDSLVDSDESDFEDFHFTGIKIDEGNNGSGSNGNKAAFNLKSTSTNGKPRSLRDLVGGGNTPSLDDGSSSEEE</sequence>
<evidence type="ECO:0000259" key="2">
    <source>
        <dbReference type="Pfam" id="PF09816"/>
    </source>
</evidence>
<feature type="compositionally biased region" description="Basic residues" evidence="1">
    <location>
        <begin position="304"/>
        <end position="330"/>
    </location>
</feature>
<dbReference type="InterPro" id="IPR019194">
    <property type="entry name" value="Tscrpt_elong_fac_Eaf_N"/>
</dbReference>
<comment type="caution">
    <text evidence="3">The sequence shown here is derived from an EMBL/GenBank/DDBJ whole genome shotgun (WGS) entry which is preliminary data.</text>
</comment>
<feature type="compositionally biased region" description="Low complexity" evidence="1">
    <location>
        <begin position="200"/>
        <end position="216"/>
    </location>
</feature>
<feature type="compositionally biased region" description="Acidic residues" evidence="1">
    <location>
        <begin position="343"/>
        <end position="364"/>
    </location>
</feature>
<dbReference type="AlphaFoldDB" id="A0A367YD42"/>
<feature type="region of interest" description="Disordered" evidence="1">
    <location>
        <begin position="404"/>
        <end position="457"/>
    </location>
</feature>
<feature type="compositionally biased region" description="Low complexity" evidence="1">
    <location>
        <begin position="166"/>
        <end position="186"/>
    </location>
</feature>
<feature type="compositionally biased region" description="Low complexity" evidence="1">
    <location>
        <begin position="93"/>
        <end position="111"/>
    </location>
</feature>
<feature type="compositionally biased region" description="Low complexity" evidence="1">
    <location>
        <begin position="223"/>
        <end position="238"/>
    </location>
</feature>
<dbReference type="Proteomes" id="UP000253472">
    <property type="component" value="Unassembled WGS sequence"/>
</dbReference>
<keyword evidence="4" id="KW-1185">Reference proteome</keyword>
<gene>
    <name evidence="3" type="ORF">Cantr_10671</name>
</gene>
<reference evidence="3 4" key="1">
    <citation type="submission" date="2018-06" db="EMBL/GenBank/DDBJ databases">
        <title>Whole genome sequencing of Candida tropicalis (genome annotated by CSBL at Korea University).</title>
        <authorList>
            <person name="Ahn J."/>
        </authorList>
    </citation>
    <scope>NUCLEOTIDE SEQUENCE [LARGE SCALE GENOMIC DNA]</scope>
    <source>
        <strain evidence="3 4">ATCC 20962</strain>
    </source>
</reference>
<accession>A0A367YD42</accession>
<dbReference type="STRING" id="5486.A0A367YD42"/>
<protein>
    <recommendedName>
        <fullName evidence="2">Transcription elongation factor Eaf N-terminal domain-containing protein</fullName>
    </recommendedName>
</protein>
<name>A0A367YD42_9ASCO</name>
<proteinExistence type="predicted"/>
<dbReference type="OrthoDB" id="3998262at2759"/>
<organism evidence="3 4">
    <name type="scientific">Candida viswanathii</name>
    <dbReference type="NCBI Taxonomy" id="5486"/>
    <lineage>
        <taxon>Eukaryota</taxon>
        <taxon>Fungi</taxon>
        <taxon>Dikarya</taxon>
        <taxon>Ascomycota</taxon>
        <taxon>Saccharomycotina</taxon>
        <taxon>Pichiomycetes</taxon>
        <taxon>Debaryomycetaceae</taxon>
        <taxon>Candida/Lodderomyces clade</taxon>
        <taxon>Candida</taxon>
    </lineage>
</organism>
<feature type="domain" description="Transcription elongation factor Eaf N-terminal" evidence="2">
    <location>
        <begin position="8"/>
        <end position="145"/>
    </location>
</feature>
<dbReference type="EMBL" id="QLNQ01000023">
    <property type="protein sequence ID" value="RCK63775.1"/>
    <property type="molecule type" value="Genomic_DNA"/>
</dbReference>
<evidence type="ECO:0000313" key="4">
    <source>
        <dbReference type="Proteomes" id="UP000253472"/>
    </source>
</evidence>
<evidence type="ECO:0000313" key="3">
    <source>
        <dbReference type="EMBL" id="RCK63775.1"/>
    </source>
</evidence>
<feature type="region of interest" description="Disordered" evidence="1">
    <location>
        <begin position="156"/>
        <end position="378"/>
    </location>
</feature>
<evidence type="ECO:0000256" key="1">
    <source>
        <dbReference type="SAM" id="MobiDB-lite"/>
    </source>
</evidence>
<dbReference type="Pfam" id="PF09816">
    <property type="entry name" value="EAF"/>
    <property type="match status" value="1"/>
</dbReference>
<feature type="region of interest" description="Disordered" evidence="1">
    <location>
        <begin position="89"/>
        <end position="111"/>
    </location>
</feature>